<dbReference type="Gene3D" id="3.40.50.12780">
    <property type="entry name" value="N-terminal domain of ligase-like"/>
    <property type="match status" value="1"/>
</dbReference>
<keyword evidence="11" id="KW-1185">Reference proteome</keyword>
<keyword evidence="4" id="KW-0443">Lipid metabolism</keyword>
<dbReference type="EMBL" id="JALNTZ010002572">
    <property type="protein sequence ID" value="KAJ3616934.1"/>
    <property type="molecule type" value="Genomic_DNA"/>
</dbReference>
<evidence type="ECO:0000256" key="7">
    <source>
        <dbReference type="ARBA" id="ARBA00036813"/>
    </source>
</evidence>
<dbReference type="GO" id="GO:0030182">
    <property type="term" value="P:neuron differentiation"/>
    <property type="evidence" value="ECO:0007669"/>
    <property type="project" value="TreeGrafter"/>
</dbReference>
<accession>A0AA38M003</accession>
<evidence type="ECO:0000256" key="6">
    <source>
        <dbReference type="ARBA" id="ARBA00026121"/>
    </source>
</evidence>
<dbReference type="InterPro" id="IPR042099">
    <property type="entry name" value="ANL_N_sf"/>
</dbReference>
<dbReference type="GO" id="GO:0035336">
    <property type="term" value="P:long-chain fatty-acyl-CoA metabolic process"/>
    <property type="evidence" value="ECO:0007669"/>
    <property type="project" value="TreeGrafter"/>
</dbReference>
<comment type="catalytic activity">
    <reaction evidence="7">
        <text>a long-chain fatty acid + ATP + CoA = a long-chain fatty acyl-CoA + AMP + diphosphate</text>
        <dbReference type="Rhea" id="RHEA:15421"/>
        <dbReference type="ChEBI" id="CHEBI:30616"/>
        <dbReference type="ChEBI" id="CHEBI:33019"/>
        <dbReference type="ChEBI" id="CHEBI:57287"/>
        <dbReference type="ChEBI" id="CHEBI:57560"/>
        <dbReference type="ChEBI" id="CHEBI:83139"/>
        <dbReference type="ChEBI" id="CHEBI:456215"/>
        <dbReference type="EC" id="6.2.1.3"/>
    </reaction>
</comment>
<dbReference type="PANTHER" id="PTHR43272">
    <property type="entry name" value="LONG-CHAIN-FATTY-ACID--COA LIGASE"/>
    <property type="match status" value="1"/>
</dbReference>
<evidence type="ECO:0000256" key="3">
    <source>
        <dbReference type="ARBA" id="ARBA00022741"/>
    </source>
</evidence>
<dbReference type="PANTHER" id="PTHR43272:SF83">
    <property type="entry name" value="ACYL-COA SYNTHETASE LONG-CHAIN, ISOFORM J"/>
    <property type="match status" value="1"/>
</dbReference>
<dbReference type="Pfam" id="PF00501">
    <property type="entry name" value="AMP-binding"/>
    <property type="match status" value="1"/>
</dbReference>
<dbReference type="InterPro" id="IPR000873">
    <property type="entry name" value="AMP-dep_synth/lig_dom"/>
</dbReference>
<sequence>MPLYIFEETEKLTLSEYKWLTYGQVYAKVINFAKGLLETYDLVGKKIAIFMDTCKEWQIAAYSCYATRIGVVTFYANLGEEAIGYGLQQTSVSHLVTEGRLVPTIKKIASKCPKLKHIIYTTHLSDPLDLEDITLLQFEEIEKMGEKSSKVLCPPEPGDLAVLMYTSGSTGQPKGVKISHRQAASATYGFLYYVLIVSFFADGARFVPEDVYIAYLPLAHILELVAEMALLSVGASLGFGSPSTLSCSSPRIKSGTKGDLVALRPTLMAAVPAIMDRIRKGVMDRLAGSSFLVRYLFQWAYNARKAARKRGKDTPFWNAVIFKKISALLGGRMRLCLSGGAPLSQKTQEFINVVFGIPVLQGYGLTETTGVVSLSHPRDKSYGRVGCPVATMEIKLVDWEEGGYFVSDSERGTIGLPRGEICIAGENLCAGYFADDEKTNEDFVADPTGKLWFHSGDIGQLHPDGCLEIIDRKKDLVKLQMGEYVSLGRVESVLKCSKYVDNICLCANPYKKFTVAVICPVRLKIELFATNKSIEYGTLEELYANKEVIAEVLQSLQEEAKKAQLKRFETPSRIHLTTDLWTPETELVTTALKIKRKELNSHYRKEIENMYR</sequence>
<keyword evidence="5" id="KW-0067">ATP-binding</keyword>
<keyword evidence="2" id="KW-0436">Ligase</keyword>
<dbReference type="GO" id="GO:0005886">
    <property type="term" value="C:plasma membrane"/>
    <property type="evidence" value="ECO:0007669"/>
    <property type="project" value="TreeGrafter"/>
</dbReference>
<dbReference type="GO" id="GO:0005524">
    <property type="term" value="F:ATP binding"/>
    <property type="evidence" value="ECO:0007669"/>
    <property type="project" value="UniProtKB-KW"/>
</dbReference>
<evidence type="ECO:0000256" key="1">
    <source>
        <dbReference type="ARBA" id="ARBA00006432"/>
    </source>
</evidence>
<evidence type="ECO:0000256" key="2">
    <source>
        <dbReference type="ARBA" id="ARBA00022598"/>
    </source>
</evidence>
<comment type="similarity">
    <text evidence="1">Belongs to the ATP-dependent AMP-binding enzyme family.</text>
</comment>
<organism evidence="10 11">
    <name type="scientific">Zophobas morio</name>
    <dbReference type="NCBI Taxonomy" id="2755281"/>
    <lineage>
        <taxon>Eukaryota</taxon>
        <taxon>Metazoa</taxon>
        <taxon>Ecdysozoa</taxon>
        <taxon>Arthropoda</taxon>
        <taxon>Hexapoda</taxon>
        <taxon>Insecta</taxon>
        <taxon>Pterygota</taxon>
        <taxon>Neoptera</taxon>
        <taxon>Endopterygota</taxon>
        <taxon>Coleoptera</taxon>
        <taxon>Polyphaga</taxon>
        <taxon>Cucujiformia</taxon>
        <taxon>Tenebrionidae</taxon>
        <taxon>Zophobas</taxon>
    </lineage>
</organism>
<dbReference type="PROSITE" id="PS00455">
    <property type="entry name" value="AMP_BINDING"/>
    <property type="match status" value="1"/>
</dbReference>
<keyword evidence="8" id="KW-0175">Coiled coil</keyword>
<dbReference type="EC" id="6.2.1.3" evidence="6"/>
<evidence type="ECO:0000313" key="10">
    <source>
        <dbReference type="EMBL" id="KAJ3616934.1"/>
    </source>
</evidence>
<feature type="coiled-coil region" evidence="8">
    <location>
        <begin position="539"/>
        <end position="566"/>
    </location>
</feature>
<evidence type="ECO:0000313" key="11">
    <source>
        <dbReference type="Proteomes" id="UP001168821"/>
    </source>
</evidence>
<evidence type="ECO:0000256" key="4">
    <source>
        <dbReference type="ARBA" id="ARBA00022832"/>
    </source>
</evidence>
<dbReference type="SUPFAM" id="SSF56801">
    <property type="entry name" value="Acetyl-CoA synthetase-like"/>
    <property type="match status" value="1"/>
</dbReference>
<feature type="domain" description="AMP-dependent synthetase/ligase" evidence="9">
    <location>
        <begin position="15"/>
        <end position="433"/>
    </location>
</feature>
<dbReference type="InterPro" id="IPR020845">
    <property type="entry name" value="AMP-binding_CS"/>
</dbReference>
<gene>
    <name evidence="10" type="ORF">Zmor_008932</name>
</gene>
<comment type="caution">
    <text evidence="10">The sequence shown here is derived from an EMBL/GenBank/DDBJ whole genome shotgun (WGS) entry which is preliminary data.</text>
</comment>
<dbReference type="GO" id="GO:0005811">
    <property type="term" value="C:lipid droplet"/>
    <property type="evidence" value="ECO:0007669"/>
    <property type="project" value="TreeGrafter"/>
</dbReference>
<evidence type="ECO:0000259" key="9">
    <source>
        <dbReference type="Pfam" id="PF00501"/>
    </source>
</evidence>
<keyword evidence="3" id="KW-0547">Nucleotide-binding</keyword>
<dbReference type="GO" id="GO:0005783">
    <property type="term" value="C:endoplasmic reticulum"/>
    <property type="evidence" value="ECO:0007669"/>
    <property type="project" value="TreeGrafter"/>
</dbReference>
<dbReference type="GO" id="GO:0004467">
    <property type="term" value="F:long-chain fatty acid-CoA ligase activity"/>
    <property type="evidence" value="ECO:0007669"/>
    <property type="project" value="UniProtKB-EC"/>
</dbReference>
<reference evidence="10" key="1">
    <citation type="journal article" date="2023" name="G3 (Bethesda)">
        <title>Whole genome assemblies of Zophobas morio and Tenebrio molitor.</title>
        <authorList>
            <person name="Kaur S."/>
            <person name="Stinson S.A."/>
            <person name="diCenzo G.C."/>
        </authorList>
    </citation>
    <scope>NUCLEOTIDE SEQUENCE</scope>
    <source>
        <strain evidence="10">QUZm001</strain>
    </source>
</reference>
<protein>
    <recommendedName>
        <fullName evidence="6">long-chain-fatty-acid--CoA ligase</fullName>
        <ecNumber evidence="6">6.2.1.3</ecNumber>
    </recommendedName>
</protein>
<evidence type="ECO:0000256" key="5">
    <source>
        <dbReference type="ARBA" id="ARBA00022840"/>
    </source>
</evidence>
<dbReference type="AlphaFoldDB" id="A0AA38M003"/>
<keyword evidence="4" id="KW-0276">Fatty acid metabolism</keyword>
<name>A0AA38M003_9CUCU</name>
<proteinExistence type="inferred from homology"/>
<dbReference type="Proteomes" id="UP001168821">
    <property type="component" value="Unassembled WGS sequence"/>
</dbReference>
<evidence type="ECO:0000256" key="8">
    <source>
        <dbReference type="SAM" id="Coils"/>
    </source>
</evidence>